<dbReference type="Pfam" id="PF00085">
    <property type="entry name" value="Thioredoxin"/>
    <property type="match status" value="1"/>
</dbReference>
<keyword evidence="3" id="KW-1185">Reference proteome</keyword>
<evidence type="ECO:0000313" key="2">
    <source>
        <dbReference type="EMBL" id="KAI8045178.1"/>
    </source>
</evidence>
<dbReference type="AlphaFoldDB" id="A0A9P9YYH2"/>
<feature type="domain" description="Thioredoxin" evidence="1">
    <location>
        <begin position="35"/>
        <end position="156"/>
    </location>
</feature>
<evidence type="ECO:0000313" key="3">
    <source>
        <dbReference type="Proteomes" id="UP001059596"/>
    </source>
</evidence>
<dbReference type="Proteomes" id="UP001059596">
    <property type="component" value="Chromosome 3R"/>
</dbReference>
<dbReference type="Gene3D" id="3.40.30.10">
    <property type="entry name" value="Glutaredoxin"/>
    <property type="match status" value="3"/>
</dbReference>
<comment type="caution">
    <text evidence="2">The sequence shown here is derived from an EMBL/GenBank/DDBJ whole genome shotgun (WGS) entry which is preliminary data.</text>
</comment>
<sequence>MVHRIFEEPNNVISGLKMKVTSGADILILVTFLVVQLTLAVENSSVVSVTSENLGGIVESNELVLLSFYTNWCRFSQILAPIFEEAAARIHQKFPDNGSVVLGKIDCDTEEELSDKFDILKYPTLKIVRNGLISNQEYRGQRSVEAFVQFVEKELSDPIKEFHSIDELKNAEVGDGMVIGYFVSKAHVEYDCYRKVASVMRNDCRFMAGFGELTKNLRPPEKNVLIFRGDPSDPNHKDYYSEYSGNMTSLRDLSVWIHKKCLPLVREINFDNAEELSEEGLPFVLLFYNKHDMGPVQEFKTAIQRQLADENRVNFLTADGELFKHPLYHMGKSVGDLPVVAIDSFVHMYLFPRFEDIHQPGVLKKFIDDLFSGVLHFNFHLALEAYEKSESTIDPAEFPPVAHESKFKELRPSKHRYTLINRSRDEL</sequence>
<dbReference type="InterPro" id="IPR036249">
    <property type="entry name" value="Thioredoxin-like_sf"/>
</dbReference>
<organism evidence="2 3">
    <name type="scientific">Drosophila gunungcola</name>
    <name type="common">fruit fly</name>
    <dbReference type="NCBI Taxonomy" id="103775"/>
    <lineage>
        <taxon>Eukaryota</taxon>
        <taxon>Metazoa</taxon>
        <taxon>Ecdysozoa</taxon>
        <taxon>Arthropoda</taxon>
        <taxon>Hexapoda</taxon>
        <taxon>Insecta</taxon>
        <taxon>Pterygota</taxon>
        <taxon>Neoptera</taxon>
        <taxon>Endopterygota</taxon>
        <taxon>Diptera</taxon>
        <taxon>Brachycera</taxon>
        <taxon>Muscomorpha</taxon>
        <taxon>Ephydroidea</taxon>
        <taxon>Drosophilidae</taxon>
        <taxon>Drosophila</taxon>
        <taxon>Sophophora</taxon>
    </lineage>
</organism>
<dbReference type="Pfam" id="PF13848">
    <property type="entry name" value="Thioredoxin_6"/>
    <property type="match status" value="1"/>
</dbReference>
<protein>
    <recommendedName>
        <fullName evidence="1">Thioredoxin domain-containing protein</fullName>
    </recommendedName>
</protein>
<dbReference type="InterPro" id="IPR013766">
    <property type="entry name" value="Thioredoxin_domain"/>
</dbReference>
<accession>A0A9P9YYH2</accession>
<reference evidence="2" key="1">
    <citation type="journal article" date="2023" name="Genome Biol. Evol.">
        <title>Long-read-based Genome Assembly of Drosophila gunungcola Reveals Fewer Chemosensory Genes in Flower-breeding Species.</title>
        <authorList>
            <person name="Negi A."/>
            <person name="Liao B.Y."/>
            <person name="Yeh S.D."/>
        </authorList>
    </citation>
    <scope>NUCLEOTIDE SEQUENCE</scope>
    <source>
        <strain evidence="2">Sukarami</strain>
    </source>
</reference>
<gene>
    <name evidence="2" type="ORF">M5D96_001357</name>
</gene>
<dbReference type="GO" id="GO:0003756">
    <property type="term" value="F:protein disulfide isomerase activity"/>
    <property type="evidence" value="ECO:0007669"/>
    <property type="project" value="TreeGrafter"/>
</dbReference>
<dbReference type="PANTHER" id="PTHR46295">
    <property type="entry name" value="ENDOPLASMIC RETICULUM RESIDENT PROTEIN 44"/>
    <property type="match status" value="1"/>
</dbReference>
<dbReference type="InterPro" id="IPR052643">
    <property type="entry name" value="ERP44"/>
</dbReference>
<proteinExistence type="predicted"/>
<dbReference type="EMBL" id="JAMKOV010000001">
    <property type="protein sequence ID" value="KAI8045178.1"/>
    <property type="molecule type" value="Genomic_DNA"/>
</dbReference>
<evidence type="ECO:0000259" key="1">
    <source>
        <dbReference type="PROSITE" id="PS51352"/>
    </source>
</evidence>
<dbReference type="PROSITE" id="PS51352">
    <property type="entry name" value="THIOREDOXIN_2"/>
    <property type="match status" value="1"/>
</dbReference>
<dbReference type="GO" id="GO:0005793">
    <property type="term" value="C:endoplasmic reticulum-Golgi intermediate compartment"/>
    <property type="evidence" value="ECO:0007669"/>
    <property type="project" value="TreeGrafter"/>
</dbReference>
<dbReference type="PANTHER" id="PTHR46295:SF1">
    <property type="entry name" value="ENDOPLASMIC RETICULUM RESIDENT PROTEIN 44"/>
    <property type="match status" value="1"/>
</dbReference>
<dbReference type="SUPFAM" id="SSF52833">
    <property type="entry name" value="Thioredoxin-like"/>
    <property type="match status" value="3"/>
</dbReference>
<dbReference type="GO" id="GO:0006457">
    <property type="term" value="P:protein folding"/>
    <property type="evidence" value="ECO:0007669"/>
    <property type="project" value="TreeGrafter"/>
</dbReference>
<name>A0A9P9YYH2_9MUSC</name>
<dbReference type="GO" id="GO:0005789">
    <property type="term" value="C:endoplasmic reticulum membrane"/>
    <property type="evidence" value="ECO:0007669"/>
    <property type="project" value="TreeGrafter"/>
</dbReference>
<dbReference type="CDD" id="cd02996">
    <property type="entry name" value="PDI_a_ERp44"/>
    <property type="match status" value="1"/>
</dbReference>